<evidence type="ECO:0000313" key="20">
    <source>
        <dbReference type="Proteomes" id="UP000439903"/>
    </source>
</evidence>
<dbReference type="SMART" id="SM00744">
    <property type="entry name" value="RINGv"/>
    <property type="match status" value="1"/>
</dbReference>
<comment type="catalytic activity">
    <reaction evidence="1 16">
        <text>S-ubiquitinyl-[E2 ubiquitin-conjugating enzyme]-L-cysteine + [acceptor protein]-L-lysine = [E2 ubiquitin-conjugating enzyme]-L-cysteine + N(6)-ubiquitinyl-[acceptor protein]-L-lysine.</text>
        <dbReference type="EC" id="2.3.2.27"/>
    </reaction>
</comment>
<accession>A0A8H4A858</accession>
<dbReference type="InterPro" id="IPR039804">
    <property type="entry name" value="RING-CH-C4HC3_LTN1"/>
</dbReference>
<evidence type="ECO:0000256" key="1">
    <source>
        <dbReference type="ARBA" id="ARBA00000900"/>
    </source>
</evidence>
<dbReference type="InterPro" id="IPR054478">
    <property type="entry name" value="LTN1_UBC"/>
</dbReference>
<evidence type="ECO:0000256" key="16">
    <source>
        <dbReference type="RuleBase" id="RU367090"/>
    </source>
</evidence>
<dbReference type="OrthoDB" id="6108at2759"/>
<dbReference type="EMBL" id="WTPW01001342">
    <property type="protein sequence ID" value="KAF0441399.1"/>
    <property type="molecule type" value="Genomic_DNA"/>
</dbReference>
<dbReference type="InterPro" id="IPR054476">
    <property type="entry name" value="Ltn1_N"/>
</dbReference>
<dbReference type="GO" id="GO:0061630">
    <property type="term" value="F:ubiquitin protein ligase activity"/>
    <property type="evidence" value="ECO:0007669"/>
    <property type="project" value="UniProtKB-UniRule"/>
</dbReference>
<name>A0A8H4A858_GIGMA</name>
<organism evidence="19 20">
    <name type="scientific">Gigaspora margarita</name>
    <dbReference type="NCBI Taxonomy" id="4874"/>
    <lineage>
        <taxon>Eukaryota</taxon>
        <taxon>Fungi</taxon>
        <taxon>Fungi incertae sedis</taxon>
        <taxon>Mucoromycota</taxon>
        <taxon>Glomeromycotina</taxon>
        <taxon>Glomeromycetes</taxon>
        <taxon>Diversisporales</taxon>
        <taxon>Gigasporaceae</taxon>
        <taxon>Gigaspora</taxon>
    </lineage>
</organism>
<comment type="similarity">
    <text evidence="4 16">Belongs to the LTN1 family.</text>
</comment>
<keyword evidence="13 16" id="KW-0862">Zinc</keyword>
<evidence type="ECO:0000256" key="11">
    <source>
        <dbReference type="ARBA" id="ARBA00022771"/>
    </source>
</evidence>
<dbReference type="InterPro" id="IPR001841">
    <property type="entry name" value="Znf_RING"/>
</dbReference>
<dbReference type="UniPathway" id="UPA00143"/>
<evidence type="ECO:0000256" key="3">
    <source>
        <dbReference type="ARBA" id="ARBA00004906"/>
    </source>
</evidence>
<sequence length="1747" mass="200584">MGKPKNQPRIKGNVQPASSSRAAEIIATGGTQVPTENLGGFAQFLGGTPFSTPKSLSPDTQTDKANDVDLDPTLVLIFKRLSKRDTTTKLKALEELEAYLRGKEDNEIDPVNLTSVWAKFFVKLAIEVDRRIRYTTYSCHLLIVSKVKKRLASNLKEIIGVWIISLFDQYKDVARIATESFQTAFPAGKRVEVLIFCQMEILSYISDIIIHKTPETLSDPRFTSKEDMISKYERVVASSYYSLAHLIDQLSEDSLLKAAQQYDDLFDNPKTWKNLTNSNPLVRKSCYNMIKVLTNKWPRKVEDRLDVLSMTYLMNIFNDKDITVYGDLWDSLLLFTKNFPNTWLLASKKKPMLNKLYNFLRSACYGTTLISYTSILALVNLLPQELIITDPKFYDEFFLNFWKGLSNTTIDRSNSGVFLQAYIECLLYFISKLDKSENEKQTRAYLLEFKIFELFKLYLTDFKSCEKFQVQQMCSILAHNMNQLTIKLQKTDASDILQHKLQSLIVNVINDVTILNPDPKLEDNFKEFCQRLADFFIAISSTAKTENKQEISNAIMDMISVLVEDVFCISLSKCKEINGRSVGLCLLLSNLSKNFISILLTRTASKQALKSFLSNTIFDIVKTAPITCLNYALDLFVSCLTCSAELPEAQYNWNKLVQSFLEIETFESKLDGLYLLISKVLDVNTSASFLVGQLNEYLIILSNQLLYQQVESTTRTKIENLLCIVFLFKGSLLTSETKLKVLNNLTKAIISCANWYYIAEDSVVSNEVALSVLRIFAKLFKDEEFIEFFLYSDMLPVSGQIFELTFISPHEGFNTEVIKDIQQFAQDCWDRIALASRSHLREVAIINVSQQIKSSLLNIHYSASPTDFALRVKKLCSFCEDDLKLQEIIESFHIEDEIWRELSKPFLSPIDPSLNIVDPMVLPLNSDQQNNLQNNIQTTAIVAYDSYGLSVYGRLGLFLIELIHKIGIDYFFIGNHEKLLKMDTKDNIPYSNCNRIILELLLIYVLCTDIRRSCKSDHHLWDAFNVEESDYRGFKAFLEDVHLIVKNYTLQMFQNEQLDIKSILNSLNTTMNSHNIPHTATSGLLCEAVKRSHGDNSGYWARVLHILCSEIFNAASVSFNQAEGFLDVIKSESMNLVTRMAFVLSLKTFLGASTKYKDFQNDMAVKLISLDPMEIFSEKSLESNNGLTCLCLLITSTSKDDELFLSPDTSIKLLMRIQEWRNTIDLNIWSKPVFAQIHILIAKLLYSLVITIQELYGSHWNFIFELLQYWLQETSQLELLYEAICIFCRLNSIAYSSNKIDVHIDDSAEDTGNNLSSKFITYKPLLYQQLSLLLFREKAHRDNVLSYQYCKYLEILCEACYDLPKETLFNKKDELYALLLIPHEGIQKCAYKLSHVLVSEKVLRLSEELEFLGTSDESISVQLDQGLKTLLIEMQQSDHLNLIHTSNPNSIIVHKTFGYLLAWMLIFDHFNNATLKFKSQLILCIKEIDITSKFCYKIFETLGLGGQTTPYNLSKWDIREFYIEAFELQYSAALGFPLLCAHLYYRSLRHIPSIVRTWWSECKKRQLSIGVDSYTEKYFSPIIIQGQLDMLQSEDVKSQLEDEKFTIRIARSSNEVIAAFNVDEYVMELSIRMPNNFPLRQAEFGTLERMGTTEVTDLKWAKLPVQTVVNSQNSNLDIALNLFKNNINLRFRGVEDCTICYSVVSLDDRSLPTKKCNTCKNRFHASCLYKWFRSSNSTSCPLCRRLF</sequence>
<keyword evidence="12 16" id="KW-0833">Ubl conjugation pathway</keyword>
<dbReference type="InterPro" id="IPR039795">
    <property type="entry name" value="LTN1/Rkr1"/>
</dbReference>
<dbReference type="InterPro" id="IPR016024">
    <property type="entry name" value="ARM-type_fold"/>
</dbReference>
<keyword evidence="20" id="KW-1185">Reference proteome</keyword>
<keyword evidence="7" id="KW-0963">Cytoplasm</keyword>
<comment type="subunit">
    <text evidence="16">Component of the ribosome quality control complex (RQC).</text>
</comment>
<dbReference type="InterPro" id="IPR011016">
    <property type="entry name" value="Znf_RING-CH"/>
</dbReference>
<dbReference type="CDD" id="cd16491">
    <property type="entry name" value="RING-CH-C4HC3_LTN1"/>
    <property type="match status" value="1"/>
</dbReference>
<proteinExistence type="inferred from homology"/>
<dbReference type="GO" id="GO:0043023">
    <property type="term" value="F:ribosomal large subunit binding"/>
    <property type="evidence" value="ECO:0007669"/>
    <property type="project" value="TreeGrafter"/>
</dbReference>
<evidence type="ECO:0000256" key="5">
    <source>
        <dbReference type="ARBA" id="ARBA00012483"/>
    </source>
</evidence>
<dbReference type="SUPFAM" id="SSF57850">
    <property type="entry name" value="RING/U-box"/>
    <property type="match status" value="1"/>
</dbReference>
<keyword evidence="11 15" id="KW-0863">Zinc-finger</keyword>
<evidence type="ECO:0000256" key="7">
    <source>
        <dbReference type="ARBA" id="ARBA00022490"/>
    </source>
</evidence>
<dbReference type="Gene3D" id="3.30.40.10">
    <property type="entry name" value="Zinc/RING finger domain, C3HC4 (zinc finger)"/>
    <property type="match status" value="1"/>
</dbReference>
<comment type="pathway">
    <text evidence="3 16">Protein modification; protein ubiquitination.</text>
</comment>
<dbReference type="SMART" id="SM01197">
    <property type="entry name" value="FANCL_C"/>
    <property type="match status" value="1"/>
</dbReference>
<reference evidence="19 20" key="1">
    <citation type="journal article" date="2019" name="Environ. Microbiol.">
        <title>At the nexus of three kingdoms: the genome of the mycorrhizal fungus Gigaspora margarita provides insights into plant, endobacterial and fungal interactions.</title>
        <authorList>
            <person name="Venice F."/>
            <person name="Ghignone S."/>
            <person name="Salvioli di Fossalunga A."/>
            <person name="Amselem J."/>
            <person name="Novero M."/>
            <person name="Xianan X."/>
            <person name="Sedzielewska Toro K."/>
            <person name="Morin E."/>
            <person name="Lipzen A."/>
            <person name="Grigoriev I.V."/>
            <person name="Henrissat B."/>
            <person name="Martin F.M."/>
            <person name="Bonfante P."/>
        </authorList>
    </citation>
    <scope>NUCLEOTIDE SEQUENCE [LARGE SCALE GENOMIC DNA]</scope>
    <source>
        <strain evidence="19 20">BEG34</strain>
    </source>
</reference>
<evidence type="ECO:0000256" key="2">
    <source>
        <dbReference type="ARBA" id="ARBA00004514"/>
    </source>
</evidence>
<evidence type="ECO:0000256" key="13">
    <source>
        <dbReference type="ARBA" id="ARBA00022833"/>
    </source>
</evidence>
<evidence type="ECO:0000313" key="19">
    <source>
        <dbReference type="EMBL" id="KAF0441399.1"/>
    </source>
</evidence>
<dbReference type="Proteomes" id="UP000439903">
    <property type="component" value="Unassembled WGS sequence"/>
</dbReference>
<feature type="domain" description="RING-type" evidence="18">
    <location>
        <begin position="1697"/>
        <end position="1744"/>
    </location>
</feature>
<evidence type="ECO:0000256" key="14">
    <source>
        <dbReference type="ARBA" id="ARBA00055150"/>
    </source>
</evidence>
<dbReference type="InterPro" id="IPR013083">
    <property type="entry name" value="Znf_RING/FYVE/PHD"/>
</dbReference>
<evidence type="ECO:0000256" key="9">
    <source>
        <dbReference type="ARBA" id="ARBA00022723"/>
    </source>
</evidence>
<keyword evidence="10" id="KW-0677">Repeat</keyword>
<dbReference type="EC" id="2.3.2.27" evidence="5 16"/>
<evidence type="ECO:0000259" key="18">
    <source>
        <dbReference type="PROSITE" id="PS50089"/>
    </source>
</evidence>
<comment type="function">
    <text evidence="16">E3 ubiquitin-protein ligase. Component of the ribosome quality control complex (RQC), a ribosome-associated complex that mediates ubiquitination and extraction of incompletely synthesized nascent chains for proteasomal degradation.</text>
</comment>
<evidence type="ECO:0000256" key="12">
    <source>
        <dbReference type="ARBA" id="ARBA00022786"/>
    </source>
</evidence>
<dbReference type="GO" id="GO:0072344">
    <property type="term" value="P:rescue of stalled ribosome"/>
    <property type="evidence" value="ECO:0007669"/>
    <property type="project" value="UniProtKB-UniRule"/>
</dbReference>
<keyword evidence="9 16" id="KW-0479">Metal-binding</keyword>
<dbReference type="SMART" id="SM00184">
    <property type="entry name" value="RING"/>
    <property type="match status" value="1"/>
</dbReference>
<dbReference type="PROSITE" id="PS50089">
    <property type="entry name" value="ZF_RING_2"/>
    <property type="match status" value="1"/>
</dbReference>
<evidence type="ECO:0000256" key="15">
    <source>
        <dbReference type="PROSITE-ProRule" id="PRU00175"/>
    </source>
</evidence>
<dbReference type="GO" id="GO:1990116">
    <property type="term" value="P:ribosome-associated ubiquitin-dependent protein catabolic process"/>
    <property type="evidence" value="ECO:0007669"/>
    <property type="project" value="UniProtKB-UniRule"/>
</dbReference>
<evidence type="ECO:0000256" key="6">
    <source>
        <dbReference type="ARBA" id="ARBA00017157"/>
    </source>
</evidence>
<dbReference type="PANTHER" id="PTHR12389">
    <property type="entry name" value="ZINC FINGER PROTEIN 294"/>
    <property type="match status" value="1"/>
</dbReference>
<evidence type="ECO:0000256" key="4">
    <source>
        <dbReference type="ARBA" id="ARBA00007997"/>
    </source>
</evidence>
<dbReference type="Pfam" id="PF22958">
    <property type="entry name" value="Ltn1_1st"/>
    <property type="match status" value="1"/>
</dbReference>
<dbReference type="PANTHER" id="PTHR12389:SF0">
    <property type="entry name" value="E3 UBIQUITIN-PROTEIN LIGASE LISTERIN"/>
    <property type="match status" value="1"/>
</dbReference>
<evidence type="ECO:0000256" key="8">
    <source>
        <dbReference type="ARBA" id="ARBA00022679"/>
    </source>
</evidence>
<dbReference type="GO" id="GO:0005829">
    <property type="term" value="C:cytosol"/>
    <property type="evidence" value="ECO:0007669"/>
    <property type="project" value="UniProtKB-SubCell"/>
</dbReference>
<dbReference type="Pfam" id="PF23009">
    <property type="entry name" value="UBC_like"/>
    <property type="match status" value="1"/>
</dbReference>
<protein>
    <recommendedName>
        <fullName evidence="6 16">E3 ubiquitin-protein ligase listerin</fullName>
        <ecNumber evidence="5 16">2.3.2.27</ecNumber>
    </recommendedName>
    <alternativeName>
        <fullName evidence="16">RING-type E3 ubiquitin transferase listerin</fullName>
    </alternativeName>
</protein>
<gene>
    <name evidence="19" type="ORF">F8M41_003833</name>
</gene>
<dbReference type="GO" id="GO:0016567">
    <property type="term" value="P:protein ubiquitination"/>
    <property type="evidence" value="ECO:0007669"/>
    <property type="project" value="UniProtKB-UniPathway"/>
</dbReference>
<comment type="caution">
    <text evidence="19">The sequence shown here is derived from an EMBL/GenBank/DDBJ whole genome shotgun (WGS) entry which is preliminary data.</text>
</comment>
<dbReference type="FunFam" id="3.30.40.10:FF:000038">
    <property type="entry name" value="E3 ubiquitin-protein ligase listerin"/>
    <property type="match status" value="1"/>
</dbReference>
<comment type="subcellular location">
    <subcellularLocation>
        <location evidence="2">Cytoplasm</location>
        <location evidence="2">Cytosol</location>
    </subcellularLocation>
</comment>
<comment type="function">
    <text evidence="14">E3 ubiquitin-protein ligase component of the ribosome quality control complex (RQC), a ribosome-associated complex that mediates ubiquitination and extraction of incompletely synthesized nascent chains for proteasomal degradation. Mediates ubiquitination of proteins derived from mRNAs lacking stop codons (non-stop proteins) and other translation arrest products induced by poly-lysine sequences and tandem rare codons. Ubiquitination leads to CDC48 recruitment for extraction and degradation of the incomplete translation product. May indirectly play a role in chromatin function and transcription.</text>
</comment>
<dbReference type="SUPFAM" id="SSF48371">
    <property type="entry name" value="ARM repeat"/>
    <property type="match status" value="1"/>
</dbReference>
<keyword evidence="8 16" id="KW-0808">Transferase</keyword>
<evidence type="ECO:0000256" key="17">
    <source>
        <dbReference type="SAM" id="MobiDB-lite"/>
    </source>
</evidence>
<dbReference type="InterPro" id="IPR054477">
    <property type="entry name" value="LTN1_E3_ligase_6th"/>
</dbReference>
<feature type="region of interest" description="Disordered" evidence="17">
    <location>
        <begin position="1"/>
        <end position="22"/>
    </location>
</feature>
<dbReference type="GO" id="GO:0008270">
    <property type="term" value="F:zinc ion binding"/>
    <property type="evidence" value="ECO:0007669"/>
    <property type="project" value="UniProtKB-KW"/>
</dbReference>
<dbReference type="GO" id="GO:1990112">
    <property type="term" value="C:RQC complex"/>
    <property type="evidence" value="ECO:0007669"/>
    <property type="project" value="UniProtKB-UniRule"/>
</dbReference>
<dbReference type="Pfam" id="PF13639">
    <property type="entry name" value="zf-RING_2"/>
    <property type="match status" value="1"/>
</dbReference>
<dbReference type="Pfam" id="PF22999">
    <property type="entry name" value="LTN1_E3_ligase_6th"/>
    <property type="match status" value="1"/>
</dbReference>
<evidence type="ECO:0000256" key="10">
    <source>
        <dbReference type="ARBA" id="ARBA00022737"/>
    </source>
</evidence>